<dbReference type="PANTHER" id="PTHR32552">
    <property type="entry name" value="FERRICHROME IRON RECEPTOR-RELATED"/>
    <property type="match status" value="1"/>
</dbReference>
<dbReference type="PROSITE" id="PS01156">
    <property type="entry name" value="TONB_DEPENDENT_REC_2"/>
    <property type="match status" value="1"/>
</dbReference>
<dbReference type="InterPro" id="IPR010105">
    <property type="entry name" value="TonB_sidphr_rcpt"/>
</dbReference>
<evidence type="ECO:0000256" key="5">
    <source>
        <dbReference type="ARBA" id="ARBA00022496"/>
    </source>
</evidence>
<feature type="domain" description="TonB-dependent receptor plug" evidence="19">
    <location>
        <begin position="92"/>
        <end position="192"/>
    </location>
</feature>
<dbReference type="Pfam" id="PF00593">
    <property type="entry name" value="TonB_dep_Rec_b-barrel"/>
    <property type="match status" value="1"/>
</dbReference>
<keyword evidence="13 14" id="KW-0998">Cell outer membrane</keyword>
<dbReference type="RefSeq" id="WP_194977605.1">
    <property type="nucleotide sequence ID" value="NZ_JADMKS010000002.1"/>
</dbReference>
<dbReference type="AlphaFoldDB" id="A0AA40X058"/>
<evidence type="ECO:0000256" key="17">
    <source>
        <dbReference type="RuleBase" id="RU003357"/>
    </source>
</evidence>
<reference evidence="20" key="2">
    <citation type="submission" date="2022-09" db="EMBL/GenBank/DDBJ databases">
        <title>Rouxiella aceris sp. nov., isolated from tree sap and emended description of the genus Rhouxiella.</title>
        <authorList>
            <person name="Kim I.S."/>
        </authorList>
    </citation>
    <scope>NUCLEOTIDE SEQUENCE</scope>
    <source>
        <strain evidence="20">SAP-2</strain>
    </source>
</reference>
<dbReference type="CDD" id="cd01347">
    <property type="entry name" value="ligand_gated_channel"/>
    <property type="match status" value="1"/>
</dbReference>
<evidence type="ECO:0000259" key="19">
    <source>
        <dbReference type="Pfam" id="PF07715"/>
    </source>
</evidence>
<keyword evidence="10 15" id="KW-0798">TonB box</keyword>
<dbReference type="InterPro" id="IPR012910">
    <property type="entry name" value="Plug_dom"/>
</dbReference>
<protein>
    <submittedName>
        <fullName evidence="20">Ferric-rhodotorulic acid/ferric-coprogen receptor FhuE</fullName>
    </submittedName>
</protein>
<proteinExistence type="inferred from homology"/>
<comment type="similarity">
    <text evidence="2 14 17">Belongs to the TonB-dependent receptor family.</text>
</comment>
<dbReference type="Proteomes" id="UP000705283">
    <property type="component" value="Unassembled WGS sequence"/>
</dbReference>
<dbReference type="InterPro" id="IPR010916">
    <property type="entry name" value="TonB_box_CS"/>
</dbReference>
<evidence type="ECO:0000313" key="20">
    <source>
        <dbReference type="EMBL" id="MBF6636054.1"/>
    </source>
</evidence>
<keyword evidence="7" id="KW-0732">Signal</keyword>
<dbReference type="GO" id="GO:0009279">
    <property type="term" value="C:cell outer membrane"/>
    <property type="evidence" value="ECO:0007669"/>
    <property type="project" value="UniProtKB-SubCell"/>
</dbReference>
<dbReference type="InterPro" id="IPR010917">
    <property type="entry name" value="TonB_rcpt_CS"/>
</dbReference>
<dbReference type="GO" id="GO:0015344">
    <property type="term" value="F:siderophore uptake transmembrane transporter activity"/>
    <property type="evidence" value="ECO:0007669"/>
    <property type="project" value="TreeGrafter"/>
</dbReference>
<evidence type="ECO:0000259" key="18">
    <source>
        <dbReference type="Pfam" id="PF00593"/>
    </source>
</evidence>
<accession>A0AA40X058</accession>
<feature type="short sequence motif" description="TonB C-terminal box" evidence="16">
    <location>
        <begin position="723"/>
        <end position="740"/>
    </location>
</feature>
<keyword evidence="3 14" id="KW-0813">Transport</keyword>
<reference evidence="20" key="1">
    <citation type="submission" date="2020-11" db="EMBL/GenBank/DDBJ databases">
        <authorList>
            <person name="Lee S.D."/>
        </authorList>
    </citation>
    <scope>NUCLEOTIDE SEQUENCE</scope>
    <source>
        <strain evidence="20">SAP-2</strain>
    </source>
</reference>
<dbReference type="InterPro" id="IPR039426">
    <property type="entry name" value="TonB-dep_rcpt-like"/>
</dbReference>
<evidence type="ECO:0000313" key="21">
    <source>
        <dbReference type="Proteomes" id="UP000705283"/>
    </source>
</evidence>
<dbReference type="Gene3D" id="2.40.170.20">
    <property type="entry name" value="TonB-dependent receptor, beta-barrel domain"/>
    <property type="match status" value="1"/>
</dbReference>
<feature type="short sequence motif" description="TonB box" evidence="15">
    <location>
        <begin position="55"/>
        <end position="61"/>
    </location>
</feature>
<keyword evidence="4 14" id="KW-1134">Transmembrane beta strand</keyword>
<sequence>MLVRASKVRGKKLIQPARIHAEWKSTLSVLTVLIGFALYAPHSDAAETTSSTSDTIVVDATANSPNATTPENSGKAYAVKTTTAGTGLTLAPRDIPQSVSVITKQRMLDQNLNTVGEVLDQTVGVYSQTTDSERQQYYARGFEINNYTFDGIPTNVTGAWNFGDSTEDTAIYDRIEVVRGATGLLSGAGNPSASVNMVRKHADSKTWTGTVTGTYGSWDKRRGVVDVQGPLNDSGTVRGRVVAGYQDKDSYLDNYKARKAFIYGVVDADITDNTKLSVGYDYQQSRVRGSTWGGIPTWYTDGSKTNFSRSFNPAPDWTHYNVDSKKVFADLSHQFDNGWNIRANGTHSETTFDSKLMYLDGFPNKITGFGATGYGGWYQGKRKLDSVDVMANGPFQLLGRQHELIAGVTYSRQNNSYDASTTSFSPEQIGNLNDWDGSMADANWDSMAPYSGEIIRQKSAYSAARFSLADPLSLIVGARYTKWSAEETGIYTGSSSYEKNNVTPYAGLVYDINDTWSAYASYTSIFQPQDYKTVDGKLLDPIKGKSYEAGVKSDWYNGSLTASAAVFRVEQDNLGQQDGSKYVEGSADQAYYAAQGTVSKGVEFEVNGAVTDSLKVTFGGTSYSIKDGEGNGVSTNLPRTAFKLFTSYKLPVQQDITVGGGATWQNRTYQDTSGVSGKNVRIYQGSYALFNLFTRYQITPQLAAQLNVNNLFDKTYYTNLSNYIVYGEPRNASVSMSYSF</sequence>
<dbReference type="InterPro" id="IPR036942">
    <property type="entry name" value="Beta-barrel_TonB_sf"/>
</dbReference>
<dbReference type="NCBIfam" id="TIGR01783">
    <property type="entry name" value="TonB-siderophor"/>
    <property type="match status" value="1"/>
</dbReference>
<evidence type="ECO:0000256" key="4">
    <source>
        <dbReference type="ARBA" id="ARBA00022452"/>
    </source>
</evidence>
<dbReference type="GO" id="GO:0038023">
    <property type="term" value="F:signaling receptor activity"/>
    <property type="evidence" value="ECO:0007669"/>
    <property type="project" value="InterPro"/>
</dbReference>
<dbReference type="PROSITE" id="PS52016">
    <property type="entry name" value="TONB_DEPENDENT_REC_3"/>
    <property type="match status" value="1"/>
</dbReference>
<evidence type="ECO:0000256" key="15">
    <source>
        <dbReference type="PROSITE-ProRule" id="PRU10143"/>
    </source>
</evidence>
<comment type="subcellular location">
    <subcellularLocation>
        <location evidence="1 14">Cell outer membrane</location>
        <topology evidence="1 14">Multi-pass membrane protein</topology>
    </subcellularLocation>
</comment>
<evidence type="ECO:0000256" key="14">
    <source>
        <dbReference type="PROSITE-ProRule" id="PRU01360"/>
    </source>
</evidence>
<dbReference type="EMBL" id="JADMKS010000002">
    <property type="protein sequence ID" value="MBF6636054.1"/>
    <property type="molecule type" value="Genomic_DNA"/>
</dbReference>
<evidence type="ECO:0000256" key="13">
    <source>
        <dbReference type="ARBA" id="ARBA00023237"/>
    </source>
</evidence>
<keyword evidence="8" id="KW-0408">Iron</keyword>
<gene>
    <name evidence="20" type="primary">fhuE</name>
    <name evidence="20" type="ORF">ITX54_05165</name>
</gene>
<name>A0AA40X058_9GAMM</name>
<dbReference type="InterPro" id="IPR000531">
    <property type="entry name" value="Beta-barrel_TonB"/>
</dbReference>
<evidence type="ECO:0000256" key="10">
    <source>
        <dbReference type="ARBA" id="ARBA00023077"/>
    </source>
</evidence>
<evidence type="ECO:0000256" key="12">
    <source>
        <dbReference type="ARBA" id="ARBA00023170"/>
    </source>
</evidence>
<dbReference type="GO" id="GO:0015891">
    <property type="term" value="P:siderophore transport"/>
    <property type="evidence" value="ECO:0007669"/>
    <property type="project" value="InterPro"/>
</dbReference>
<keyword evidence="6 14" id="KW-0812">Transmembrane</keyword>
<keyword evidence="12 20" id="KW-0675">Receptor</keyword>
<dbReference type="NCBIfam" id="NF007447">
    <property type="entry name" value="PRK10003.1"/>
    <property type="match status" value="1"/>
</dbReference>
<dbReference type="Gene3D" id="2.170.130.10">
    <property type="entry name" value="TonB-dependent receptor, plug domain"/>
    <property type="match status" value="1"/>
</dbReference>
<dbReference type="PANTHER" id="PTHR32552:SF74">
    <property type="entry name" value="HYDROXAMATE SIDEROPHORE RECEPTOR FHUE"/>
    <property type="match status" value="1"/>
</dbReference>
<dbReference type="PROSITE" id="PS00430">
    <property type="entry name" value="TONB_DEPENDENT_REC_1"/>
    <property type="match status" value="1"/>
</dbReference>
<dbReference type="SUPFAM" id="SSF56935">
    <property type="entry name" value="Porins"/>
    <property type="match status" value="1"/>
</dbReference>
<organism evidence="20 21">
    <name type="scientific">Rouxiella silvae</name>
    <dbReference type="NCBI Taxonomy" id="1646373"/>
    <lineage>
        <taxon>Bacteria</taxon>
        <taxon>Pseudomonadati</taxon>
        <taxon>Pseudomonadota</taxon>
        <taxon>Gammaproteobacteria</taxon>
        <taxon>Enterobacterales</taxon>
        <taxon>Yersiniaceae</taxon>
        <taxon>Rouxiella</taxon>
    </lineage>
</organism>
<evidence type="ECO:0000256" key="7">
    <source>
        <dbReference type="ARBA" id="ARBA00022729"/>
    </source>
</evidence>
<keyword evidence="11 14" id="KW-0472">Membrane</keyword>
<keyword evidence="9" id="KW-0406">Ion transport</keyword>
<comment type="caution">
    <text evidence="20">The sequence shown here is derived from an EMBL/GenBank/DDBJ whole genome shotgun (WGS) entry which is preliminary data.</text>
</comment>
<evidence type="ECO:0000256" key="2">
    <source>
        <dbReference type="ARBA" id="ARBA00009810"/>
    </source>
</evidence>
<evidence type="ECO:0000256" key="9">
    <source>
        <dbReference type="ARBA" id="ARBA00023065"/>
    </source>
</evidence>
<evidence type="ECO:0000256" key="11">
    <source>
        <dbReference type="ARBA" id="ARBA00023136"/>
    </source>
</evidence>
<dbReference type="FunFam" id="2.170.130.10:FF:000010">
    <property type="entry name" value="Ferripyoverdine receptor"/>
    <property type="match status" value="1"/>
</dbReference>
<keyword evidence="5" id="KW-0410">Iron transport</keyword>
<evidence type="ECO:0000256" key="16">
    <source>
        <dbReference type="PROSITE-ProRule" id="PRU10144"/>
    </source>
</evidence>
<evidence type="ECO:0000256" key="3">
    <source>
        <dbReference type="ARBA" id="ARBA00022448"/>
    </source>
</evidence>
<dbReference type="Pfam" id="PF07715">
    <property type="entry name" value="Plug"/>
    <property type="match status" value="1"/>
</dbReference>
<evidence type="ECO:0000256" key="1">
    <source>
        <dbReference type="ARBA" id="ARBA00004571"/>
    </source>
</evidence>
<evidence type="ECO:0000256" key="8">
    <source>
        <dbReference type="ARBA" id="ARBA00023004"/>
    </source>
</evidence>
<dbReference type="InterPro" id="IPR037066">
    <property type="entry name" value="Plug_dom_sf"/>
</dbReference>
<feature type="domain" description="TonB-dependent receptor-like beta-barrel" evidence="18">
    <location>
        <begin position="299"/>
        <end position="711"/>
    </location>
</feature>
<evidence type="ECO:0000256" key="6">
    <source>
        <dbReference type="ARBA" id="ARBA00022692"/>
    </source>
</evidence>